<dbReference type="EMBL" id="QQZK01000025">
    <property type="protein sequence ID" value="KAF5103206.1"/>
    <property type="molecule type" value="Genomic_DNA"/>
</dbReference>
<gene>
    <name evidence="9" type="ORF">BN980_GECA15s02485g</name>
    <name evidence="10" type="ORF">DV451_001649</name>
</gene>
<dbReference type="FunFam" id="3.10.50.40:FF:000026">
    <property type="entry name" value="Peptidyl-prolyl cis-trans isomerase"/>
    <property type="match status" value="1"/>
</dbReference>
<dbReference type="OrthoDB" id="2530521at2759"/>
<reference evidence="10" key="3">
    <citation type="submission" date="2020-01" db="EMBL/GenBank/DDBJ databases">
        <authorList>
            <person name="Perkins V."/>
            <person name="Lessard M.-H."/>
            <person name="Dugat-Bony E."/>
            <person name="Frenette M."/>
            <person name="Labrie S."/>
        </authorList>
    </citation>
    <scope>NUCLEOTIDE SEQUENCE</scope>
    <source>
        <strain evidence="10">LMA-70</strain>
    </source>
</reference>
<comment type="catalytic activity">
    <reaction evidence="1 5">
        <text>[protein]-peptidylproline (omega=180) = [protein]-peptidylproline (omega=0)</text>
        <dbReference type="Rhea" id="RHEA:16237"/>
        <dbReference type="Rhea" id="RHEA-COMP:10747"/>
        <dbReference type="Rhea" id="RHEA-COMP:10748"/>
        <dbReference type="ChEBI" id="CHEBI:83833"/>
        <dbReference type="ChEBI" id="CHEBI:83834"/>
        <dbReference type="EC" id="5.2.1.8"/>
    </reaction>
</comment>
<organism evidence="9 11">
    <name type="scientific">Geotrichum candidum</name>
    <name type="common">Oospora lactis</name>
    <name type="synonym">Dipodascus geotrichum</name>
    <dbReference type="NCBI Taxonomy" id="1173061"/>
    <lineage>
        <taxon>Eukaryota</taxon>
        <taxon>Fungi</taxon>
        <taxon>Dikarya</taxon>
        <taxon>Ascomycota</taxon>
        <taxon>Saccharomycotina</taxon>
        <taxon>Dipodascomycetes</taxon>
        <taxon>Dipodascales</taxon>
        <taxon>Dipodascaceae</taxon>
        <taxon>Geotrichum</taxon>
    </lineage>
</organism>
<dbReference type="InterPro" id="IPR051370">
    <property type="entry name" value="PPIase_Pin1"/>
</dbReference>
<evidence type="ECO:0000313" key="11">
    <source>
        <dbReference type="Proteomes" id="UP000242525"/>
    </source>
</evidence>
<dbReference type="Proteomes" id="UP000750522">
    <property type="component" value="Unassembled WGS sequence"/>
</dbReference>
<proteinExistence type="predicted"/>
<dbReference type="PROSITE" id="PS50198">
    <property type="entry name" value="PPIC_PPIASE_2"/>
    <property type="match status" value="1"/>
</dbReference>
<evidence type="ECO:0000313" key="9">
    <source>
        <dbReference type="EMBL" id="CDO56525.1"/>
    </source>
</evidence>
<name>A0A0J9XGU6_GEOCN</name>
<dbReference type="Pfam" id="PF00639">
    <property type="entry name" value="Rotamase"/>
    <property type="match status" value="1"/>
</dbReference>
<sequence>MSTPSLSSTGESGLPEGWEIRQSRSRNLPYYFCPATTESSWEPPAGTDSVKLKAFMAKYHTVSPGAAPGSTSAATAGEQIRASHLLIKHRESRRPSSWKESTITRTKPEALELIRGYQQQIASGERTLAEIAARESDCSSARKAGDLGFFKRGDMQKEFETAAFALDVGQVSDVVESASGYHLIQRTA</sequence>
<evidence type="ECO:0000256" key="1">
    <source>
        <dbReference type="ARBA" id="ARBA00000971"/>
    </source>
</evidence>
<dbReference type="GO" id="GO:0003755">
    <property type="term" value="F:peptidyl-prolyl cis-trans isomerase activity"/>
    <property type="evidence" value="ECO:0007669"/>
    <property type="project" value="UniProtKB-UniRule"/>
</dbReference>
<dbReference type="GO" id="GO:0005829">
    <property type="term" value="C:cytosol"/>
    <property type="evidence" value="ECO:0007669"/>
    <property type="project" value="TreeGrafter"/>
</dbReference>
<dbReference type="Gene3D" id="3.10.50.40">
    <property type="match status" value="1"/>
</dbReference>
<dbReference type="STRING" id="1173061.A0A0J9XGU6"/>
<evidence type="ECO:0000256" key="6">
    <source>
        <dbReference type="SAM" id="MobiDB-lite"/>
    </source>
</evidence>
<dbReference type="EC" id="5.2.1.8" evidence="5"/>
<protein>
    <recommendedName>
        <fullName evidence="5">Peptidyl-prolyl cis-trans isomerase</fullName>
        <ecNumber evidence="5">5.2.1.8</ecNumber>
    </recommendedName>
</protein>
<evidence type="ECO:0000259" key="7">
    <source>
        <dbReference type="PROSITE" id="PS50020"/>
    </source>
</evidence>
<dbReference type="GO" id="GO:0060261">
    <property type="term" value="P:positive regulation of transcription initiation by RNA polymerase II"/>
    <property type="evidence" value="ECO:0007669"/>
    <property type="project" value="UniProtKB-ARBA"/>
</dbReference>
<dbReference type="PROSITE" id="PS50020">
    <property type="entry name" value="WW_DOMAIN_2"/>
    <property type="match status" value="1"/>
</dbReference>
<dbReference type="InterPro" id="IPR036020">
    <property type="entry name" value="WW_dom_sf"/>
</dbReference>
<evidence type="ECO:0000313" key="10">
    <source>
        <dbReference type="EMBL" id="KAF5103206.1"/>
    </source>
</evidence>
<evidence type="ECO:0000256" key="5">
    <source>
        <dbReference type="RuleBase" id="RU363014"/>
    </source>
</evidence>
<dbReference type="Gene3D" id="2.20.70.10">
    <property type="match status" value="1"/>
</dbReference>
<dbReference type="GO" id="GO:0005634">
    <property type="term" value="C:nucleus"/>
    <property type="evidence" value="ECO:0007669"/>
    <property type="project" value="TreeGrafter"/>
</dbReference>
<dbReference type="CDD" id="cd00201">
    <property type="entry name" value="WW"/>
    <property type="match status" value="1"/>
</dbReference>
<keyword evidence="11" id="KW-1185">Reference proteome</keyword>
<evidence type="ECO:0000256" key="3">
    <source>
        <dbReference type="ARBA" id="ARBA00023235"/>
    </source>
</evidence>
<dbReference type="PANTHER" id="PTHR10657:SF4">
    <property type="entry name" value="PEPTIDYL-PROLYL CIS-TRANS ISOMERASE-RELATED"/>
    <property type="match status" value="1"/>
</dbReference>
<evidence type="ECO:0000256" key="2">
    <source>
        <dbReference type="ARBA" id="ARBA00023110"/>
    </source>
</evidence>
<dbReference type="InterPro" id="IPR046357">
    <property type="entry name" value="PPIase_dom_sf"/>
</dbReference>
<comment type="caution">
    <text evidence="9">The sequence shown here is derived from an EMBL/GenBank/DDBJ whole genome shotgun (WGS) entry which is preliminary data.</text>
</comment>
<evidence type="ECO:0000259" key="8">
    <source>
        <dbReference type="PROSITE" id="PS50198"/>
    </source>
</evidence>
<dbReference type="PANTHER" id="PTHR10657">
    <property type="entry name" value="PEPTIDYL-PROLYL CIS-TRANS ISOMERASE"/>
    <property type="match status" value="1"/>
</dbReference>
<dbReference type="Proteomes" id="UP000242525">
    <property type="component" value="Unassembled WGS sequence"/>
</dbReference>
<evidence type="ECO:0000256" key="4">
    <source>
        <dbReference type="PROSITE-ProRule" id="PRU00278"/>
    </source>
</evidence>
<dbReference type="SUPFAM" id="SSF54534">
    <property type="entry name" value="FKBP-like"/>
    <property type="match status" value="1"/>
</dbReference>
<dbReference type="PROSITE" id="PS01159">
    <property type="entry name" value="WW_DOMAIN_1"/>
    <property type="match status" value="1"/>
</dbReference>
<keyword evidence="2 4" id="KW-0697">Rotamase</keyword>
<dbReference type="EMBL" id="CCBN010000015">
    <property type="protein sequence ID" value="CDO56525.1"/>
    <property type="molecule type" value="Genomic_DNA"/>
</dbReference>
<dbReference type="InterPro" id="IPR000297">
    <property type="entry name" value="PPIase_PpiC"/>
</dbReference>
<keyword evidence="3 4" id="KW-0413">Isomerase</keyword>
<dbReference type="SUPFAM" id="SSF51045">
    <property type="entry name" value="WW domain"/>
    <property type="match status" value="1"/>
</dbReference>
<feature type="compositionally biased region" description="Polar residues" evidence="6">
    <location>
        <begin position="1"/>
        <end position="11"/>
    </location>
</feature>
<dbReference type="InterPro" id="IPR001202">
    <property type="entry name" value="WW_dom"/>
</dbReference>
<reference evidence="9 11" key="1">
    <citation type="submission" date="2014-03" db="EMBL/GenBank/DDBJ databases">
        <authorList>
            <person name="Casaregola S."/>
        </authorList>
    </citation>
    <scope>NUCLEOTIDE SEQUENCE [LARGE SCALE GENOMIC DNA]</scope>
    <source>
        <strain evidence="9 11">CLIB 918</strain>
    </source>
</reference>
<dbReference type="SMART" id="SM00456">
    <property type="entry name" value="WW"/>
    <property type="match status" value="1"/>
</dbReference>
<feature type="domain" description="WW" evidence="7">
    <location>
        <begin position="12"/>
        <end position="46"/>
    </location>
</feature>
<accession>A0A0J9XGU6</accession>
<feature type="domain" description="PpiC" evidence="8">
    <location>
        <begin position="77"/>
        <end position="188"/>
    </location>
</feature>
<feature type="region of interest" description="Disordered" evidence="6">
    <location>
        <begin position="1"/>
        <end position="20"/>
    </location>
</feature>
<dbReference type="AlphaFoldDB" id="A0A0J9XGU6"/>
<reference evidence="10" key="2">
    <citation type="journal article" date="2020" name="Front. Microbiol.">
        <title>Phenotypic and Genetic Characterization of the Cheese Ripening Yeast Geotrichum candidum.</title>
        <authorList>
            <person name="Perkins V."/>
            <person name="Vignola S."/>
            <person name="Lessard M.H."/>
            <person name="Plante P.L."/>
            <person name="Corbeil J."/>
            <person name="Dugat-Bony E."/>
            <person name="Frenette M."/>
            <person name="Labrie S."/>
        </authorList>
    </citation>
    <scope>NUCLEOTIDE SEQUENCE</scope>
    <source>
        <strain evidence="10">LMA-70</strain>
    </source>
</reference>